<dbReference type="AlphaFoldDB" id="A0A381W2P3"/>
<sequence length="23" mass="2201">VGPQQGVGVGQVVAYQGSSLAVT</sequence>
<protein>
    <submittedName>
        <fullName evidence="1">Uncharacterized protein</fullName>
    </submittedName>
</protein>
<organism evidence="1">
    <name type="scientific">marine metagenome</name>
    <dbReference type="NCBI Taxonomy" id="408172"/>
    <lineage>
        <taxon>unclassified sequences</taxon>
        <taxon>metagenomes</taxon>
        <taxon>ecological metagenomes</taxon>
    </lineage>
</organism>
<feature type="non-terminal residue" evidence="1">
    <location>
        <position position="1"/>
    </location>
</feature>
<evidence type="ECO:0000313" key="1">
    <source>
        <dbReference type="EMBL" id="SVA46163.1"/>
    </source>
</evidence>
<proteinExistence type="predicted"/>
<feature type="non-terminal residue" evidence="1">
    <location>
        <position position="23"/>
    </location>
</feature>
<name>A0A381W2P3_9ZZZZ</name>
<accession>A0A381W2P3</accession>
<gene>
    <name evidence="1" type="ORF">METZ01_LOCUS99017</name>
</gene>
<reference evidence="1" key="1">
    <citation type="submission" date="2018-05" db="EMBL/GenBank/DDBJ databases">
        <authorList>
            <person name="Lanie J.A."/>
            <person name="Ng W.-L."/>
            <person name="Kazmierczak K.M."/>
            <person name="Andrzejewski T.M."/>
            <person name="Davidsen T.M."/>
            <person name="Wayne K.J."/>
            <person name="Tettelin H."/>
            <person name="Glass J.I."/>
            <person name="Rusch D."/>
            <person name="Podicherti R."/>
            <person name="Tsui H.-C.T."/>
            <person name="Winkler M.E."/>
        </authorList>
    </citation>
    <scope>NUCLEOTIDE SEQUENCE</scope>
</reference>
<dbReference type="EMBL" id="UINC01010372">
    <property type="protein sequence ID" value="SVA46163.1"/>
    <property type="molecule type" value="Genomic_DNA"/>
</dbReference>